<dbReference type="RefSeq" id="XP_018155661.1">
    <property type="nucleotide sequence ID" value="XM_018303638.1"/>
</dbReference>
<evidence type="ECO:0000313" key="3">
    <source>
        <dbReference type="Proteomes" id="UP000092177"/>
    </source>
</evidence>
<dbReference type="KEGG" id="chig:CH63R_08664"/>
<protein>
    <submittedName>
        <fullName evidence="2">Uncharacterized protein</fullName>
    </submittedName>
</protein>
<sequence length="385" mass="42055">MKFNAVSASPLLLASATAARVAAYNNPSSPTLYPEPLTAFSQDGPLHQQHKDHCCFTLGSFDPSTGRYPLSLLDGSVGESLVDGSHLGQGPFCLNHTTGIVQDTNGAHCIFDEASHKFHCCDNCTGKTNFRLNIHHQQGSAFATILARNDVDVQCSVEPHSCLPPWHRALKWCQQHPNSDRCPWLPWTLSSQTIKSDNGDALRFGIGFILDQLCGWLPGTCPVTSNIKDVVPKLELRRTIQGFQDILDLACEVADPLCPFIPLVMDVALSILEALSDSSRLGQAVRAYVGTNSIDMRALSRSLRTAHIEIGSAGQSNMENASEMTPEEAIEWLRGRLNGICEKNFPVLCQYVPNVLGFIRKILESTDEDCEALSHAAQAMLSGLR</sequence>
<dbReference type="Proteomes" id="UP000092177">
    <property type="component" value="Chromosome 6"/>
</dbReference>
<comment type="caution">
    <text evidence="2">The sequence shown here is derived from an EMBL/GenBank/DDBJ whole genome shotgun (WGS) entry which is preliminary data.</text>
</comment>
<feature type="signal peptide" evidence="1">
    <location>
        <begin position="1"/>
        <end position="23"/>
    </location>
</feature>
<evidence type="ECO:0000256" key="1">
    <source>
        <dbReference type="SAM" id="SignalP"/>
    </source>
</evidence>
<dbReference type="GeneID" id="28867745"/>
<keyword evidence="3" id="KW-1185">Reference proteome</keyword>
<feature type="chain" id="PRO_5008601347" evidence="1">
    <location>
        <begin position="24"/>
        <end position="385"/>
    </location>
</feature>
<evidence type="ECO:0000313" key="2">
    <source>
        <dbReference type="EMBL" id="OBR07143.1"/>
    </source>
</evidence>
<accession>A0A1B7Y573</accession>
<organism evidence="2 3">
    <name type="scientific">Colletotrichum higginsianum (strain IMI 349063)</name>
    <name type="common">Crucifer anthracnose fungus</name>
    <dbReference type="NCBI Taxonomy" id="759273"/>
    <lineage>
        <taxon>Eukaryota</taxon>
        <taxon>Fungi</taxon>
        <taxon>Dikarya</taxon>
        <taxon>Ascomycota</taxon>
        <taxon>Pezizomycotina</taxon>
        <taxon>Sordariomycetes</taxon>
        <taxon>Hypocreomycetidae</taxon>
        <taxon>Glomerellales</taxon>
        <taxon>Glomerellaceae</taxon>
        <taxon>Colletotrichum</taxon>
        <taxon>Colletotrichum destructivum species complex</taxon>
    </lineage>
</organism>
<name>A0A1B7Y573_COLHI</name>
<dbReference type="OrthoDB" id="4815454at2759"/>
<proteinExistence type="predicted"/>
<keyword evidence="1" id="KW-0732">Signal</keyword>
<dbReference type="AlphaFoldDB" id="A0A1B7Y573"/>
<dbReference type="EMBL" id="LTAN01000006">
    <property type="protein sequence ID" value="OBR07143.1"/>
    <property type="molecule type" value="Genomic_DNA"/>
</dbReference>
<gene>
    <name evidence="2" type="ORF">CH63R_08664</name>
</gene>
<reference evidence="3" key="1">
    <citation type="journal article" date="2017" name="BMC Genomics">
        <title>Gapless genome assembly of Colletotrichum higginsianum reveals chromosome structure and association of transposable elements with secondary metabolite gene clusters.</title>
        <authorList>
            <person name="Dallery J.-F."/>
            <person name="Lapalu N."/>
            <person name="Zampounis A."/>
            <person name="Pigne S."/>
            <person name="Luyten I."/>
            <person name="Amselem J."/>
            <person name="Wittenberg A.H.J."/>
            <person name="Zhou S."/>
            <person name="de Queiroz M.V."/>
            <person name="Robin G.P."/>
            <person name="Auger A."/>
            <person name="Hainaut M."/>
            <person name="Henrissat B."/>
            <person name="Kim K.-T."/>
            <person name="Lee Y.-H."/>
            <person name="Lespinet O."/>
            <person name="Schwartz D.C."/>
            <person name="Thon M.R."/>
            <person name="O'Connell R.J."/>
        </authorList>
    </citation>
    <scope>NUCLEOTIDE SEQUENCE [LARGE SCALE GENOMIC DNA]</scope>
    <source>
        <strain evidence="3">IMI 349063</strain>
    </source>
</reference>
<dbReference type="VEuPathDB" id="FungiDB:CH63R_08664"/>